<dbReference type="AlphaFoldDB" id="A0A1Y2L1K6"/>
<comment type="caution">
    <text evidence="2">The sequence shown here is derived from an EMBL/GenBank/DDBJ whole genome shotgun (WGS) entry which is preliminary data.</text>
</comment>
<dbReference type="Proteomes" id="UP000193391">
    <property type="component" value="Unassembled WGS sequence"/>
</dbReference>
<organism evidence="2 3">
    <name type="scientific">Thalassospira mesophila</name>
    <dbReference type="NCBI Taxonomy" id="1293891"/>
    <lineage>
        <taxon>Bacteria</taxon>
        <taxon>Pseudomonadati</taxon>
        <taxon>Pseudomonadota</taxon>
        <taxon>Alphaproteobacteria</taxon>
        <taxon>Rhodospirillales</taxon>
        <taxon>Thalassospiraceae</taxon>
        <taxon>Thalassospira</taxon>
    </lineage>
</organism>
<feature type="region of interest" description="Disordered" evidence="1">
    <location>
        <begin position="122"/>
        <end position="150"/>
    </location>
</feature>
<keyword evidence="3" id="KW-1185">Reference proteome</keyword>
<dbReference type="OrthoDB" id="6164731at2"/>
<accession>A0A1Y2L1K6</accession>
<feature type="compositionally biased region" description="Gly residues" evidence="1">
    <location>
        <begin position="347"/>
        <end position="357"/>
    </location>
</feature>
<protein>
    <submittedName>
        <fullName evidence="2">Uncharacterized protein</fullName>
    </submittedName>
</protein>
<feature type="region of interest" description="Disordered" evidence="1">
    <location>
        <begin position="323"/>
        <end position="357"/>
    </location>
</feature>
<evidence type="ECO:0000313" key="3">
    <source>
        <dbReference type="Proteomes" id="UP000193391"/>
    </source>
</evidence>
<sequence>MLKTKLLLGTIITAGVLVIGGPAFAFDNVEWSWDGDVDTNVSVDLNIDDPAEFSMVEILQEKLGGTSATSNVHGIHNNQPLMTETSGTFTFEGEAWSNGSSTSLDPDVADFSETTSGNVDGIAAGQGTNPSSFGIADGPAGNSPDSEGGIASAGGAFDGANITVTGAVTDPFAEDGVGNGETDGVIFTVSVDNIQPTGSYDAATELPSLNATATALANNASVAGEGVVNVHAGQFAFDAASGEQGPSGGGDASSSSFNMGNQTSPNTNLSGAMGLTLLALNGDISPSSVTATSNVSDIDNYAVDASAMALANNMNISVQSVSAEATPVDEDPVDGDAQSISSAFRYGGSGGSGGSGGGNTDVDGITPDVALISDVTQFAYANVSAVSSVYDVNLSNYSGLGSVDQPVINGSATAIGNNLSIKVGAPAIND</sequence>
<evidence type="ECO:0000256" key="1">
    <source>
        <dbReference type="SAM" id="MobiDB-lite"/>
    </source>
</evidence>
<gene>
    <name evidence="2" type="ORF">TMES_04585</name>
</gene>
<dbReference type="RefSeq" id="WP_085579996.1">
    <property type="nucleotide sequence ID" value="NZ_JFKA01000002.1"/>
</dbReference>
<feature type="region of interest" description="Disordered" evidence="1">
    <location>
        <begin position="241"/>
        <end position="268"/>
    </location>
</feature>
<dbReference type="EMBL" id="JFKA01000002">
    <property type="protein sequence ID" value="OSQ39359.1"/>
    <property type="molecule type" value="Genomic_DNA"/>
</dbReference>
<name>A0A1Y2L1K6_9PROT</name>
<proteinExistence type="predicted"/>
<reference evidence="2 3" key="1">
    <citation type="submission" date="2014-03" db="EMBL/GenBank/DDBJ databases">
        <title>The draft genome sequence of Thalassospira mesophila JCM 18969.</title>
        <authorList>
            <person name="Lai Q."/>
            <person name="Shao Z."/>
        </authorList>
    </citation>
    <scope>NUCLEOTIDE SEQUENCE [LARGE SCALE GENOMIC DNA]</scope>
    <source>
        <strain evidence="2 3">JCM 18969</strain>
    </source>
</reference>
<feature type="compositionally biased region" description="Polar residues" evidence="1">
    <location>
        <begin position="257"/>
        <end position="268"/>
    </location>
</feature>
<evidence type="ECO:0000313" key="2">
    <source>
        <dbReference type="EMBL" id="OSQ39359.1"/>
    </source>
</evidence>